<dbReference type="InterPro" id="IPR036736">
    <property type="entry name" value="ACP-like_sf"/>
</dbReference>
<dbReference type="InterPro" id="IPR000873">
    <property type="entry name" value="AMP-dep_synth/lig_dom"/>
</dbReference>
<dbReference type="Pfam" id="PF00501">
    <property type="entry name" value="AMP-binding"/>
    <property type="match status" value="1"/>
</dbReference>
<name>A0A4S2MKW7_9PEZI</name>
<gene>
    <name evidence="4" type="ORF">EX30DRAFT_195633</name>
</gene>
<dbReference type="Pfam" id="PF23562">
    <property type="entry name" value="AMP-binding_C_3"/>
    <property type="match status" value="1"/>
</dbReference>
<evidence type="ECO:0000313" key="5">
    <source>
        <dbReference type="Proteomes" id="UP000298138"/>
    </source>
</evidence>
<feature type="domain" description="Carrier" evidence="3">
    <location>
        <begin position="500"/>
        <end position="577"/>
    </location>
</feature>
<dbReference type="InterPro" id="IPR051414">
    <property type="entry name" value="Adenylate-forming_Reductase"/>
</dbReference>
<dbReference type="EMBL" id="ML220151">
    <property type="protein sequence ID" value="TGZ77620.1"/>
    <property type="molecule type" value="Genomic_DNA"/>
</dbReference>
<dbReference type="Proteomes" id="UP000298138">
    <property type="component" value="Unassembled WGS sequence"/>
</dbReference>
<keyword evidence="2" id="KW-0597">Phosphoprotein</keyword>
<keyword evidence="5" id="KW-1185">Reference proteome</keyword>
<dbReference type="InParanoid" id="A0A4S2MKW7"/>
<dbReference type="InterPro" id="IPR013120">
    <property type="entry name" value="FAR_NAD-bd"/>
</dbReference>
<dbReference type="InterPro" id="IPR036291">
    <property type="entry name" value="NAD(P)-bd_dom_sf"/>
</dbReference>
<dbReference type="PROSITE" id="PS00455">
    <property type="entry name" value="AMP_BINDING"/>
    <property type="match status" value="1"/>
</dbReference>
<evidence type="ECO:0000313" key="4">
    <source>
        <dbReference type="EMBL" id="TGZ77620.1"/>
    </source>
</evidence>
<dbReference type="GO" id="GO:0031177">
    <property type="term" value="F:phosphopantetheine binding"/>
    <property type="evidence" value="ECO:0007669"/>
    <property type="project" value="InterPro"/>
</dbReference>
<dbReference type="InterPro" id="IPR020806">
    <property type="entry name" value="PKS_PP-bd"/>
</dbReference>
<dbReference type="SUPFAM" id="SSF56801">
    <property type="entry name" value="Acetyl-CoA synthetase-like"/>
    <property type="match status" value="1"/>
</dbReference>
<keyword evidence="1" id="KW-0596">Phosphopantetheine</keyword>
<dbReference type="InterPro" id="IPR020845">
    <property type="entry name" value="AMP-binding_CS"/>
</dbReference>
<dbReference type="Pfam" id="PF00550">
    <property type="entry name" value="PP-binding"/>
    <property type="match status" value="1"/>
</dbReference>
<protein>
    <submittedName>
        <fullName evidence="4">Acetyl-CoA synthetase-like protein</fullName>
    </submittedName>
</protein>
<dbReference type="SMART" id="SM01294">
    <property type="entry name" value="PKS_PP_betabranch"/>
    <property type="match status" value="1"/>
</dbReference>
<sequence>MPLEDLPIPPTISLLLRDRASRIPHTPLISFCTAAGDIIDYDAHSLNNLTNLACLHYKCILPPVPSYPAAPSVIGVLSANSIENILTFLALQRLGHTSLLLSTRLAAAGIKHVLSQTECAVVIVGKGSSSGAMSDSSLSGIAMVEMVEMESLHQLQSENRVTPEDGEDDSIPQRPSFMLHSSGSTGLPKPLRFPHSSFRLPPKLALGMPMEPTYYRVSTLPLFHVFGNYALLSALQSGVQTIFLDTSAPITAPSIITAITKTNAKVLYLVPYVLRLIATAPGGIPALKSCKTIVIGGAACPENLVDELVSQGVVVSNGYGSTELGGVMRSNHVSVALWNWMTIEPPFRETLFFEQRESGLWELCARKEFRLHAGEEARDKDGVFRSKDLWVRHPEYPELWKHIGRADDLLVLENGENANPVRMEWAAEEARGVESVVVFGAARPYLGMFVLADGTVEEKVVLEEVWKKLEVVNREIDAFYLRNENPGSANGVKSKPTTLEEMHELVKSSITDTLQMDLGSLDDDANLFAMGVDSLDAISIRQRLLKKIEFGDVRMEENVVFEHPTVRKLAAHLWVLSQGSGAENVKTSGSAKESILSEMRSLIEEFSTLTTLPSDTASTNSSHEGGYHILLTGATGHLGSHILHQLLSLPNITRITCLVRSSFPSKALTRILTSPALAHLSLPTSTISGKLTSLPYTPTSPSLGLVPETYTTLTQDITHIIHAAWSVNFNFTLTSFTPDLLGLQNLLRLAISSPRPPRFTFISSISTGLSLPRIPETLIPLEQNTLPSLGYAQAKLTAEHILARISTKFPKLRIDIVRAGQLAGDTAKGVWNHREAWPAMMSTALSLGVLPRKVDGEGGIGLRWLPVDVAAEGVVEIAGLKALGEEGDGVEGNGVDTVGVCNLVHPQTVDWEGIMIPALRNAGMVFETVDGKEWVKRLKEAMEGGRVLGQAGKLVGHFEGRFEGDGGEGEKLGVEMVNARRSRALREVEDVEEELVGRFVENWVKGPWSELRAVGDI</sequence>
<evidence type="ECO:0000259" key="3">
    <source>
        <dbReference type="PROSITE" id="PS50075"/>
    </source>
</evidence>
<organism evidence="4 5">
    <name type="scientific">Ascodesmis nigricans</name>
    <dbReference type="NCBI Taxonomy" id="341454"/>
    <lineage>
        <taxon>Eukaryota</taxon>
        <taxon>Fungi</taxon>
        <taxon>Dikarya</taxon>
        <taxon>Ascomycota</taxon>
        <taxon>Pezizomycotina</taxon>
        <taxon>Pezizomycetes</taxon>
        <taxon>Pezizales</taxon>
        <taxon>Ascodesmidaceae</taxon>
        <taxon>Ascodesmis</taxon>
    </lineage>
</organism>
<dbReference type="Gene3D" id="3.40.50.720">
    <property type="entry name" value="NAD(P)-binding Rossmann-like Domain"/>
    <property type="match status" value="1"/>
</dbReference>
<dbReference type="Gene3D" id="3.40.50.12780">
    <property type="entry name" value="N-terminal domain of ligase-like"/>
    <property type="match status" value="1"/>
</dbReference>
<dbReference type="PANTHER" id="PTHR43439:SF2">
    <property type="entry name" value="ENZYME, PUTATIVE (JCVI)-RELATED"/>
    <property type="match status" value="1"/>
</dbReference>
<proteinExistence type="predicted"/>
<dbReference type="SUPFAM" id="SSF51735">
    <property type="entry name" value="NAD(P)-binding Rossmann-fold domains"/>
    <property type="match status" value="1"/>
</dbReference>
<dbReference type="SUPFAM" id="SSF47336">
    <property type="entry name" value="ACP-like"/>
    <property type="match status" value="1"/>
</dbReference>
<accession>A0A4S2MKW7</accession>
<dbReference type="InterPro" id="IPR009081">
    <property type="entry name" value="PP-bd_ACP"/>
</dbReference>
<dbReference type="STRING" id="341454.A0A4S2MKW7"/>
<dbReference type="PANTHER" id="PTHR43439">
    <property type="entry name" value="PHENYLACETATE-COENZYME A LIGASE"/>
    <property type="match status" value="1"/>
</dbReference>
<dbReference type="OrthoDB" id="429813at2759"/>
<evidence type="ECO:0000256" key="1">
    <source>
        <dbReference type="ARBA" id="ARBA00022450"/>
    </source>
</evidence>
<dbReference type="Gene3D" id="1.10.1200.10">
    <property type="entry name" value="ACP-like"/>
    <property type="match status" value="1"/>
</dbReference>
<reference evidence="4 5" key="1">
    <citation type="submission" date="2019-04" db="EMBL/GenBank/DDBJ databases">
        <title>Comparative genomics and transcriptomics to analyze fruiting body development in filamentous ascomycetes.</title>
        <authorList>
            <consortium name="DOE Joint Genome Institute"/>
            <person name="Lutkenhaus R."/>
            <person name="Traeger S."/>
            <person name="Breuer J."/>
            <person name="Kuo A."/>
            <person name="Lipzen A."/>
            <person name="Pangilinan J."/>
            <person name="Dilworth D."/>
            <person name="Sandor L."/>
            <person name="Poggeler S."/>
            <person name="Barry K."/>
            <person name="Grigoriev I.V."/>
            <person name="Nowrousian M."/>
        </authorList>
    </citation>
    <scope>NUCLEOTIDE SEQUENCE [LARGE SCALE GENOMIC DNA]</scope>
    <source>
        <strain evidence="4 5">CBS 389.68</strain>
    </source>
</reference>
<evidence type="ECO:0000256" key="2">
    <source>
        <dbReference type="ARBA" id="ARBA00022553"/>
    </source>
</evidence>
<dbReference type="PROSITE" id="PS50075">
    <property type="entry name" value="CARRIER"/>
    <property type="match status" value="1"/>
</dbReference>
<dbReference type="AlphaFoldDB" id="A0A4S2MKW7"/>
<dbReference type="SMART" id="SM00823">
    <property type="entry name" value="PKS_PP"/>
    <property type="match status" value="1"/>
</dbReference>
<dbReference type="Pfam" id="PF07993">
    <property type="entry name" value="NAD_binding_4"/>
    <property type="match status" value="1"/>
</dbReference>
<dbReference type="InterPro" id="IPR042099">
    <property type="entry name" value="ANL_N_sf"/>
</dbReference>